<evidence type="ECO:0000313" key="2">
    <source>
        <dbReference type="Proteomes" id="UP000593564"/>
    </source>
</evidence>
<keyword evidence="2" id="KW-1185">Reference proteome</keyword>
<reference evidence="2" key="1">
    <citation type="journal article" date="2020" name="Nat. Commun.">
        <title>Genome assembly of wild tea tree DASZ reveals pedigree and selection history of tea varieties.</title>
        <authorList>
            <person name="Zhang W."/>
            <person name="Zhang Y."/>
            <person name="Qiu H."/>
            <person name="Guo Y."/>
            <person name="Wan H."/>
            <person name="Zhang X."/>
            <person name="Scossa F."/>
            <person name="Alseekh S."/>
            <person name="Zhang Q."/>
            <person name="Wang P."/>
            <person name="Xu L."/>
            <person name="Schmidt M.H."/>
            <person name="Jia X."/>
            <person name="Li D."/>
            <person name="Zhu A."/>
            <person name="Guo F."/>
            <person name="Chen W."/>
            <person name="Ni D."/>
            <person name="Usadel B."/>
            <person name="Fernie A.R."/>
            <person name="Wen W."/>
        </authorList>
    </citation>
    <scope>NUCLEOTIDE SEQUENCE [LARGE SCALE GENOMIC DNA]</scope>
    <source>
        <strain evidence="2">cv. G240</strain>
    </source>
</reference>
<dbReference type="Proteomes" id="UP000593564">
    <property type="component" value="Unassembled WGS sequence"/>
</dbReference>
<gene>
    <name evidence="1" type="ORF">HYC85_016397</name>
</gene>
<reference evidence="1 2" key="2">
    <citation type="submission" date="2020-07" db="EMBL/GenBank/DDBJ databases">
        <title>Genome assembly of wild tea tree DASZ reveals pedigree and selection history of tea varieties.</title>
        <authorList>
            <person name="Zhang W."/>
        </authorList>
    </citation>
    <scope>NUCLEOTIDE SEQUENCE [LARGE SCALE GENOMIC DNA]</scope>
    <source>
        <strain evidence="2">cv. G240</strain>
        <tissue evidence="1">Leaf</tissue>
    </source>
</reference>
<name>A0A7J7GZL1_CAMSI</name>
<dbReference type="EMBL" id="JACBKZ010000007">
    <property type="protein sequence ID" value="KAF5946169.1"/>
    <property type="molecule type" value="Genomic_DNA"/>
</dbReference>
<sequence length="88" mass="10015">MGNMLEHPLRYELLLKSDQLQNLQGKTSTPEAAQPHRYGGDSVRIKVRMSVRELKELLAEVGEDRTEIGRLILEESLKGRWVGRVISS</sequence>
<accession>A0A7J7GZL1</accession>
<organism evidence="1 2">
    <name type="scientific">Camellia sinensis</name>
    <name type="common">Tea plant</name>
    <name type="synonym">Thea sinensis</name>
    <dbReference type="NCBI Taxonomy" id="4442"/>
    <lineage>
        <taxon>Eukaryota</taxon>
        <taxon>Viridiplantae</taxon>
        <taxon>Streptophyta</taxon>
        <taxon>Embryophyta</taxon>
        <taxon>Tracheophyta</taxon>
        <taxon>Spermatophyta</taxon>
        <taxon>Magnoliopsida</taxon>
        <taxon>eudicotyledons</taxon>
        <taxon>Gunneridae</taxon>
        <taxon>Pentapetalae</taxon>
        <taxon>asterids</taxon>
        <taxon>Ericales</taxon>
        <taxon>Theaceae</taxon>
        <taxon>Camellia</taxon>
    </lineage>
</organism>
<dbReference type="AlphaFoldDB" id="A0A7J7GZL1"/>
<protein>
    <submittedName>
        <fullName evidence="1">Uncharacterized protein</fullName>
    </submittedName>
</protein>
<comment type="caution">
    <text evidence="1">The sequence shown here is derived from an EMBL/GenBank/DDBJ whole genome shotgun (WGS) entry which is preliminary data.</text>
</comment>
<proteinExistence type="predicted"/>
<evidence type="ECO:0000313" key="1">
    <source>
        <dbReference type="EMBL" id="KAF5946169.1"/>
    </source>
</evidence>